<reference evidence="1" key="1">
    <citation type="submission" date="2023-07" db="EMBL/GenBank/DDBJ databases">
        <title>Two novel species in the genus Flavivirga.</title>
        <authorList>
            <person name="Kwon K."/>
        </authorList>
    </citation>
    <scope>NUCLEOTIDE SEQUENCE</scope>
    <source>
        <strain evidence="1">KACC 14158</strain>
    </source>
</reference>
<comment type="caution">
    <text evidence="1">The sequence shown here is derived from an EMBL/GenBank/DDBJ whole genome shotgun (WGS) entry which is preliminary data.</text>
</comment>
<protein>
    <submittedName>
        <fullName evidence="1">Uncharacterized protein</fullName>
    </submittedName>
</protein>
<name>A0ABT8WTT0_9FLAO</name>
<evidence type="ECO:0000313" key="1">
    <source>
        <dbReference type="EMBL" id="MDO5976272.1"/>
    </source>
</evidence>
<dbReference type="RefSeq" id="WP_303303550.1">
    <property type="nucleotide sequence ID" value="NZ_BAABDA010000028.1"/>
</dbReference>
<gene>
    <name evidence="1" type="ORF">Q4Q40_18895</name>
</gene>
<dbReference type="EMBL" id="JAUOEL010000007">
    <property type="protein sequence ID" value="MDO5976272.1"/>
    <property type="molecule type" value="Genomic_DNA"/>
</dbReference>
<dbReference type="Proteomes" id="UP001176806">
    <property type="component" value="Unassembled WGS sequence"/>
</dbReference>
<organism evidence="1 2">
    <name type="scientific">Flavivirga jejuensis</name>
    <dbReference type="NCBI Taxonomy" id="870487"/>
    <lineage>
        <taxon>Bacteria</taxon>
        <taxon>Pseudomonadati</taxon>
        <taxon>Bacteroidota</taxon>
        <taxon>Flavobacteriia</taxon>
        <taxon>Flavobacteriales</taxon>
        <taxon>Flavobacteriaceae</taxon>
        <taxon>Flavivirga</taxon>
    </lineage>
</organism>
<keyword evidence="2" id="KW-1185">Reference proteome</keyword>
<sequence length="86" mass="9514">MITKKALQNIGMRGTKIDMVLVLPNGKGSELHVGKEMPGEDWNISFTSGNTNGVPGKDYDYVEVGTSKSIEQIKLLINLLKNMYNE</sequence>
<proteinExistence type="predicted"/>
<accession>A0ABT8WTT0</accession>
<evidence type="ECO:0000313" key="2">
    <source>
        <dbReference type="Proteomes" id="UP001176806"/>
    </source>
</evidence>